<keyword evidence="8" id="KW-0325">Glycoprotein</keyword>
<dbReference type="Pfam" id="PF00209">
    <property type="entry name" value="SNF"/>
    <property type="match status" value="1"/>
</dbReference>
<protein>
    <submittedName>
        <fullName evidence="10">Bestrophin homolog</fullName>
    </submittedName>
</protein>
<evidence type="ECO:0000256" key="3">
    <source>
        <dbReference type="ARBA" id="ARBA00022448"/>
    </source>
</evidence>
<dbReference type="GO" id="GO:0089718">
    <property type="term" value="P:amino acid import across plasma membrane"/>
    <property type="evidence" value="ECO:0007669"/>
    <property type="project" value="TreeGrafter"/>
</dbReference>
<accession>A0A183DFW9</accession>
<feature type="transmembrane region" description="Helical" evidence="9">
    <location>
        <begin position="60"/>
        <end position="80"/>
    </location>
</feature>
<dbReference type="GO" id="GO:0005886">
    <property type="term" value="C:plasma membrane"/>
    <property type="evidence" value="ECO:0007669"/>
    <property type="project" value="TreeGrafter"/>
</dbReference>
<evidence type="ECO:0000256" key="7">
    <source>
        <dbReference type="ARBA" id="ARBA00023136"/>
    </source>
</evidence>
<evidence type="ECO:0000256" key="5">
    <source>
        <dbReference type="ARBA" id="ARBA00022847"/>
    </source>
</evidence>
<evidence type="ECO:0000256" key="9">
    <source>
        <dbReference type="SAM" id="Phobius"/>
    </source>
</evidence>
<evidence type="ECO:0000256" key="6">
    <source>
        <dbReference type="ARBA" id="ARBA00022989"/>
    </source>
</evidence>
<dbReference type="GO" id="GO:0015179">
    <property type="term" value="F:L-amino acid transmembrane transporter activity"/>
    <property type="evidence" value="ECO:0007669"/>
    <property type="project" value="TreeGrafter"/>
</dbReference>
<keyword evidence="7 9" id="KW-0472">Membrane</keyword>
<comment type="subcellular location">
    <subcellularLocation>
        <location evidence="1">Membrane</location>
        <topology evidence="1">Multi-pass membrane protein</topology>
    </subcellularLocation>
</comment>
<evidence type="ECO:0000313" key="10">
    <source>
        <dbReference type="WBParaSite" id="GPUH_0000761901-mRNA-1"/>
    </source>
</evidence>
<keyword evidence="3" id="KW-0813">Transport</keyword>
<dbReference type="SUPFAM" id="SSF161070">
    <property type="entry name" value="SNF-like"/>
    <property type="match status" value="1"/>
</dbReference>
<dbReference type="WBParaSite" id="GPUH_0000761901-mRNA-1">
    <property type="protein sequence ID" value="GPUH_0000761901-mRNA-1"/>
    <property type="gene ID" value="GPUH_0000761901"/>
</dbReference>
<dbReference type="GO" id="GO:0005283">
    <property type="term" value="F:amino acid:sodium symporter activity"/>
    <property type="evidence" value="ECO:0007669"/>
    <property type="project" value="TreeGrafter"/>
</dbReference>
<dbReference type="PROSITE" id="PS50267">
    <property type="entry name" value="NA_NEUROTRAN_SYMP_3"/>
    <property type="match status" value="1"/>
</dbReference>
<evidence type="ECO:0000256" key="4">
    <source>
        <dbReference type="ARBA" id="ARBA00022692"/>
    </source>
</evidence>
<dbReference type="InterPro" id="IPR037272">
    <property type="entry name" value="SNS_sf"/>
</dbReference>
<feature type="transmembrane region" description="Helical" evidence="9">
    <location>
        <begin position="20"/>
        <end position="40"/>
    </location>
</feature>
<evidence type="ECO:0000256" key="8">
    <source>
        <dbReference type="ARBA" id="ARBA00023180"/>
    </source>
</evidence>
<keyword evidence="5" id="KW-0769">Symport</keyword>
<evidence type="ECO:0000256" key="1">
    <source>
        <dbReference type="ARBA" id="ARBA00004141"/>
    </source>
</evidence>
<keyword evidence="4 9" id="KW-0812">Transmembrane</keyword>
<proteinExistence type="inferred from homology"/>
<organism evidence="10">
    <name type="scientific">Gongylonema pulchrum</name>
    <dbReference type="NCBI Taxonomy" id="637853"/>
    <lineage>
        <taxon>Eukaryota</taxon>
        <taxon>Metazoa</taxon>
        <taxon>Ecdysozoa</taxon>
        <taxon>Nematoda</taxon>
        <taxon>Chromadorea</taxon>
        <taxon>Rhabditida</taxon>
        <taxon>Spirurina</taxon>
        <taxon>Spiruromorpha</taxon>
        <taxon>Spiruroidea</taxon>
        <taxon>Gongylonematidae</taxon>
        <taxon>Gongylonema</taxon>
    </lineage>
</organism>
<name>A0A183DFW9_9BILA</name>
<dbReference type="PANTHER" id="PTHR11616">
    <property type="entry name" value="SODIUM/CHLORIDE DEPENDENT TRANSPORTER"/>
    <property type="match status" value="1"/>
</dbReference>
<evidence type="ECO:0000256" key="2">
    <source>
        <dbReference type="ARBA" id="ARBA00006459"/>
    </source>
</evidence>
<sequence length="134" mass="15766">LDNIKWMIDFYPLPYIVWKILWKFICPLIYSAMLSLAWFSYKPLSYENYKFPLYAEKIGWALSLAPLLAIPITALAKFCLADGTIIQRWMDLFCPDDEWGPALAVHRAEYYPLQIPEARRLVFPAQKQVHSETY</sequence>
<dbReference type="PANTHER" id="PTHR11616:SF321">
    <property type="entry name" value="SODIUM-DEPENDENT NUTRIENT AMINO ACID TRANSPORTER 1-RELATED"/>
    <property type="match status" value="1"/>
</dbReference>
<reference evidence="10" key="1">
    <citation type="submission" date="2016-06" db="UniProtKB">
        <authorList>
            <consortium name="WormBaseParasite"/>
        </authorList>
    </citation>
    <scope>IDENTIFICATION</scope>
</reference>
<dbReference type="AlphaFoldDB" id="A0A183DFW9"/>
<dbReference type="InterPro" id="IPR000175">
    <property type="entry name" value="Na/ntran_symport"/>
</dbReference>
<keyword evidence="6 9" id="KW-1133">Transmembrane helix</keyword>
<comment type="similarity">
    <text evidence="2">Belongs to the sodium:neurotransmitter symporter (SNF) (TC 2.A.22) family.</text>
</comment>